<feature type="transmembrane region" description="Helical" evidence="1">
    <location>
        <begin position="118"/>
        <end position="139"/>
    </location>
</feature>
<sequence length="220" mass="25161">MTSVYHEIINDSITVDDEEIDELSAQGYDEDDRLPTLHIWPKNIGIIQIVFGFVTVCIGVLEIFYLPLVIHPEEEREIHLGKDNCYGAGLFAGICMVLTGSTAVRASISRRPTSVRKFFNLTIFTLLLYVASAVLLIVGYSVKWTTRDQYPVDSYLYEIHIFVSVFTMIGFLFIIATFVQYYETIFCGDFQLCYNWFSCCLRCIPKKILQKITNSVRGNT</sequence>
<proteinExistence type="predicted"/>
<dbReference type="InterPro" id="IPR030417">
    <property type="entry name" value="MS4A"/>
</dbReference>
<keyword evidence="3" id="KW-1185">Reference proteome</keyword>
<dbReference type="AlphaFoldDB" id="A0A8B6H4U4"/>
<evidence type="ECO:0000313" key="3">
    <source>
        <dbReference type="Proteomes" id="UP000596742"/>
    </source>
</evidence>
<keyword evidence="1" id="KW-1133">Transmembrane helix</keyword>
<dbReference type="PANTHER" id="PTHR23320">
    <property type="entry name" value="MEMBRANE-SPANNING 4-DOMAINS SUBFAMILY A MS4A -RELATED"/>
    <property type="match status" value="1"/>
</dbReference>
<dbReference type="PANTHER" id="PTHR23320:SF130">
    <property type="entry name" value="TRANSMEMBRANE PROTEIN 212"/>
    <property type="match status" value="1"/>
</dbReference>
<accession>A0A8B6H4U4</accession>
<protein>
    <submittedName>
        <fullName evidence="2">Uncharacterized protein</fullName>
    </submittedName>
</protein>
<organism evidence="2 3">
    <name type="scientific">Mytilus galloprovincialis</name>
    <name type="common">Mediterranean mussel</name>
    <dbReference type="NCBI Taxonomy" id="29158"/>
    <lineage>
        <taxon>Eukaryota</taxon>
        <taxon>Metazoa</taxon>
        <taxon>Spiralia</taxon>
        <taxon>Lophotrochozoa</taxon>
        <taxon>Mollusca</taxon>
        <taxon>Bivalvia</taxon>
        <taxon>Autobranchia</taxon>
        <taxon>Pteriomorphia</taxon>
        <taxon>Mytilida</taxon>
        <taxon>Mytiloidea</taxon>
        <taxon>Mytilidae</taxon>
        <taxon>Mytilinae</taxon>
        <taxon>Mytilus</taxon>
    </lineage>
</organism>
<feature type="transmembrane region" description="Helical" evidence="1">
    <location>
        <begin position="86"/>
        <end position="106"/>
    </location>
</feature>
<evidence type="ECO:0000256" key="1">
    <source>
        <dbReference type="SAM" id="Phobius"/>
    </source>
</evidence>
<keyword evidence="1" id="KW-0812">Transmembrane</keyword>
<comment type="caution">
    <text evidence="2">The sequence shown here is derived from an EMBL/GenBank/DDBJ whole genome shotgun (WGS) entry which is preliminary data.</text>
</comment>
<dbReference type="OrthoDB" id="6246408at2759"/>
<feature type="transmembrane region" description="Helical" evidence="1">
    <location>
        <begin position="43"/>
        <end position="66"/>
    </location>
</feature>
<reference evidence="2" key="1">
    <citation type="submission" date="2018-11" db="EMBL/GenBank/DDBJ databases">
        <authorList>
            <person name="Alioto T."/>
            <person name="Alioto T."/>
        </authorList>
    </citation>
    <scope>NUCLEOTIDE SEQUENCE</scope>
</reference>
<dbReference type="EMBL" id="UYJE01009458">
    <property type="protein sequence ID" value="VDI73740.1"/>
    <property type="molecule type" value="Genomic_DNA"/>
</dbReference>
<gene>
    <name evidence="2" type="ORF">MGAL_10B035586</name>
</gene>
<dbReference type="Proteomes" id="UP000596742">
    <property type="component" value="Unassembled WGS sequence"/>
</dbReference>
<evidence type="ECO:0000313" key="2">
    <source>
        <dbReference type="EMBL" id="VDI73740.1"/>
    </source>
</evidence>
<feature type="transmembrane region" description="Helical" evidence="1">
    <location>
        <begin position="159"/>
        <end position="182"/>
    </location>
</feature>
<keyword evidence="1" id="KW-0472">Membrane</keyword>
<name>A0A8B6H4U4_MYTGA</name>